<dbReference type="EMBL" id="QQNB01000003">
    <property type="protein sequence ID" value="RDE05038.1"/>
    <property type="molecule type" value="Genomic_DNA"/>
</dbReference>
<accession>A0A369VRN1</accession>
<name>A0A369VRN1_9SPHN</name>
<evidence type="ECO:0000313" key="1">
    <source>
        <dbReference type="EMBL" id="RDE05038.1"/>
    </source>
</evidence>
<organism evidence="1 2">
    <name type="scientific">Sphingomonas aracearum</name>
    <dbReference type="NCBI Taxonomy" id="2283317"/>
    <lineage>
        <taxon>Bacteria</taxon>
        <taxon>Pseudomonadati</taxon>
        <taxon>Pseudomonadota</taxon>
        <taxon>Alphaproteobacteria</taxon>
        <taxon>Sphingomonadales</taxon>
        <taxon>Sphingomonadaceae</taxon>
        <taxon>Sphingomonas</taxon>
    </lineage>
</organism>
<dbReference type="InterPro" id="IPR011008">
    <property type="entry name" value="Dimeric_a/b-barrel"/>
</dbReference>
<dbReference type="PANTHER" id="PTHR33606:SF3">
    <property type="entry name" value="PROTEIN YCII"/>
    <property type="match status" value="1"/>
</dbReference>
<dbReference type="SUPFAM" id="SSF54909">
    <property type="entry name" value="Dimeric alpha+beta barrel"/>
    <property type="match status" value="1"/>
</dbReference>
<evidence type="ECO:0008006" key="3">
    <source>
        <dbReference type="Google" id="ProtNLM"/>
    </source>
</evidence>
<dbReference type="NCBIfam" id="NF009508">
    <property type="entry name" value="PRK12866.1"/>
    <property type="match status" value="1"/>
</dbReference>
<dbReference type="RefSeq" id="WP_114688772.1">
    <property type="nucleotide sequence ID" value="NZ_QQNB01000003.1"/>
</dbReference>
<keyword evidence="2" id="KW-1185">Reference proteome</keyword>
<proteinExistence type="predicted"/>
<dbReference type="InterPro" id="IPR051807">
    <property type="entry name" value="Sec-metab_biosynth-assoc"/>
</dbReference>
<gene>
    <name evidence="1" type="ORF">DVW87_14760</name>
</gene>
<dbReference type="OrthoDB" id="2293521at2"/>
<dbReference type="Proteomes" id="UP000253918">
    <property type="component" value="Unassembled WGS sequence"/>
</dbReference>
<sequence>MAHFLLRYTLAPDYLDRRAALRDAHLSLAWEATGTGLLLGGAVGDPPAEALLLFDSEAAATAFAGADPYVTQGLVTGWRVDRWITVVGENAATPVRRPEEMVGDDGLEPPTFSV</sequence>
<comment type="caution">
    <text evidence="1">The sequence shown here is derived from an EMBL/GenBank/DDBJ whole genome shotgun (WGS) entry which is preliminary data.</text>
</comment>
<dbReference type="Gene3D" id="3.30.70.1060">
    <property type="entry name" value="Dimeric alpha+beta barrel"/>
    <property type="match status" value="1"/>
</dbReference>
<protein>
    <recommendedName>
        <fullName evidence="3">YCII-related domain-containing protein</fullName>
    </recommendedName>
</protein>
<dbReference type="AlphaFoldDB" id="A0A369VRN1"/>
<dbReference type="PANTHER" id="PTHR33606">
    <property type="entry name" value="PROTEIN YCII"/>
    <property type="match status" value="1"/>
</dbReference>
<reference evidence="1 2" key="1">
    <citation type="submission" date="2018-07" db="EMBL/GenBank/DDBJ databases">
        <title>a novel species of Sphingomonas isolated from the rhizosphere soil of Araceae plant.</title>
        <authorList>
            <person name="Zhiyong W."/>
            <person name="Qinglan Z."/>
            <person name="Zhiwei F."/>
            <person name="Ding X."/>
            <person name="Gejiao W."/>
            <person name="Shixue Z."/>
        </authorList>
    </citation>
    <scope>NUCLEOTIDE SEQUENCE [LARGE SCALE GENOMIC DNA]</scope>
    <source>
        <strain evidence="1 2">WZY 27</strain>
    </source>
</reference>
<evidence type="ECO:0000313" key="2">
    <source>
        <dbReference type="Proteomes" id="UP000253918"/>
    </source>
</evidence>